<evidence type="ECO:0000313" key="14">
    <source>
        <dbReference type="Proteomes" id="UP000230709"/>
    </source>
</evidence>
<dbReference type="GO" id="GO:0015886">
    <property type="term" value="P:heme transport"/>
    <property type="evidence" value="ECO:0007669"/>
    <property type="project" value="InterPro"/>
</dbReference>
<dbReference type="Pfam" id="PF04995">
    <property type="entry name" value="CcmD"/>
    <property type="match status" value="1"/>
</dbReference>
<evidence type="ECO:0000256" key="8">
    <source>
        <dbReference type="ARBA" id="ARBA00022692"/>
    </source>
</evidence>
<protein>
    <recommendedName>
        <fullName evidence="4 12">Heme exporter protein D</fullName>
    </recommendedName>
</protein>
<accession>A0A2D2D4Q9</accession>
<evidence type="ECO:0000256" key="4">
    <source>
        <dbReference type="ARBA" id="ARBA00016461"/>
    </source>
</evidence>
<organism evidence="13 14">
    <name type="scientific">Methylosinus trichosporium (strain ATCC 35070 / NCIMB 11131 / UNIQEM 75 / OB3b)</name>
    <dbReference type="NCBI Taxonomy" id="595536"/>
    <lineage>
        <taxon>Bacteria</taxon>
        <taxon>Pseudomonadati</taxon>
        <taxon>Pseudomonadota</taxon>
        <taxon>Alphaproteobacteria</taxon>
        <taxon>Hyphomicrobiales</taxon>
        <taxon>Methylocystaceae</taxon>
        <taxon>Methylosinus</taxon>
    </lineage>
</organism>
<evidence type="ECO:0000256" key="3">
    <source>
        <dbReference type="ARBA" id="ARBA00008741"/>
    </source>
</evidence>
<keyword evidence="10 12" id="KW-1133">Transmembrane helix</keyword>
<reference evidence="14" key="1">
    <citation type="submission" date="2017-10" db="EMBL/GenBank/DDBJ databases">
        <title>Completed PacBio SMRT sequence of Methylosinus trichosporium OB3b reveals presence of a third large plasmid.</title>
        <authorList>
            <person name="Charles T.C."/>
            <person name="Lynch M.D.J."/>
            <person name="Heil J.R."/>
            <person name="Cheng J."/>
        </authorList>
    </citation>
    <scope>NUCLEOTIDE SEQUENCE [LARGE SCALE GENOMIC DNA]</scope>
    <source>
        <strain evidence="14">OB3b</strain>
    </source>
</reference>
<evidence type="ECO:0000256" key="12">
    <source>
        <dbReference type="RuleBase" id="RU363101"/>
    </source>
</evidence>
<evidence type="ECO:0000313" key="13">
    <source>
        <dbReference type="EMBL" id="ATQ69839.1"/>
    </source>
</evidence>
<keyword evidence="8 12" id="KW-0812">Transmembrane</keyword>
<keyword evidence="5 12" id="KW-0813">Transport</keyword>
<keyword evidence="11 12" id="KW-0472">Membrane</keyword>
<comment type="similarity">
    <text evidence="3 12">Belongs to the CcmD/CycX/HelD family.</text>
</comment>
<feature type="transmembrane region" description="Helical" evidence="12">
    <location>
        <begin position="6"/>
        <end position="29"/>
    </location>
</feature>
<evidence type="ECO:0000256" key="11">
    <source>
        <dbReference type="ARBA" id="ARBA00023136"/>
    </source>
</evidence>
<evidence type="ECO:0000256" key="9">
    <source>
        <dbReference type="ARBA" id="ARBA00022748"/>
    </source>
</evidence>
<dbReference type="KEGG" id="mtw:CQW49_19590"/>
<evidence type="ECO:0000256" key="5">
    <source>
        <dbReference type="ARBA" id="ARBA00022448"/>
    </source>
</evidence>
<evidence type="ECO:0000256" key="7">
    <source>
        <dbReference type="ARBA" id="ARBA00022519"/>
    </source>
</evidence>
<sequence length="53" mass="5889">MSEDHWGYVVIAYAVTAATVLVVALRIWLDHRRLAATLARLERDGAHEEDVAG</sequence>
<comment type="subcellular location">
    <subcellularLocation>
        <location evidence="2 12">Cell inner membrane</location>
        <topology evidence="2 12">Single-pass membrane protein</topology>
    </subcellularLocation>
</comment>
<dbReference type="EMBL" id="CP023737">
    <property type="protein sequence ID" value="ATQ69839.1"/>
    <property type="molecule type" value="Genomic_DNA"/>
</dbReference>
<keyword evidence="6 12" id="KW-1003">Cell membrane</keyword>
<dbReference type="GO" id="GO:0005886">
    <property type="term" value="C:plasma membrane"/>
    <property type="evidence" value="ECO:0007669"/>
    <property type="project" value="UniProtKB-SubCell"/>
</dbReference>
<evidence type="ECO:0000256" key="2">
    <source>
        <dbReference type="ARBA" id="ARBA00004377"/>
    </source>
</evidence>
<dbReference type="STRING" id="595536.GCA_000178815_01275"/>
<evidence type="ECO:0000256" key="10">
    <source>
        <dbReference type="ARBA" id="ARBA00022989"/>
    </source>
</evidence>
<keyword evidence="7 12" id="KW-0997">Cell inner membrane</keyword>
<evidence type="ECO:0000256" key="1">
    <source>
        <dbReference type="ARBA" id="ARBA00002442"/>
    </source>
</evidence>
<keyword evidence="9 12" id="KW-0201">Cytochrome c-type biogenesis</keyword>
<dbReference type="GO" id="GO:0017004">
    <property type="term" value="P:cytochrome complex assembly"/>
    <property type="evidence" value="ECO:0007669"/>
    <property type="project" value="UniProtKB-KW"/>
</dbReference>
<dbReference type="RefSeq" id="WP_003609647.1">
    <property type="nucleotide sequence ID" value="NZ_ADVE02000001.1"/>
</dbReference>
<proteinExistence type="inferred from homology"/>
<dbReference type="Proteomes" id="UP000230709">
    <property type="component" value="Chromosome"/>
</dbReference>
<name>A0A2D2D4Q9_METT3</name>
<dbReference type="NCBIfam" id="TIGR03141">
    <property type="entry name" value="cytochro_ccmD"/>
    <property type="match status" value="1"/>
</dbReference>
<evidence type="ECO:0000256" key="6">
    <source>
        <dbReference type="ARBA" id="ARBA00022475"/>
    </source>
</evidence>
<gene>
    <name evidence="13" type="primary">ccmD</name>
    <name evidence="13" type="ORF">CQW49_19590</name>
</gene>
<keyword evidence="14" id="KW-1185">Reference proteome</keyword>
<dbReference type="InterPro" id="IPR007078">
    <property type="entry name" value="Haem_export_protD_CcmD"/>
</dbReference>
<comment type="function">
    <text evidence="1 12">Required for the export of heme to the periplasm for the biogenesis of c-type cytochromes.</text>
</comment>
<dbReference type="AlphaFoldDB" id="A0A2D2D4Q9"/>